<dbReference type="InterPro" id="IPR027385">
    <property type="entry name" value="Beta-barrel_OMP"/>
</dbReference>
<evidence type="ECO:0000313" key="6">
    <source>
        <dbReference type="Proteomes" id="UP001595791"/>
    </source>
</evidence>
<organism evidence="5 6">
    <name type="scientific">Chitinimonas lacunae</name>
    <dbReference type="NCBI Taxonomy" id="1963018"/>
    <lineage>
        <taxon>Bacteria</taxon>
        <taxon>Pseudomonadati</taxon>
        <taxon>Pseudomonadota</taxon>
        <taxon>Betaproteobacteria</taxon>
        <taxon>Neisseriales</taxon>
        <taxon>Chitinibacteraceae</taxon>
        <taxon>Chitinimonas</taxon>
    </lineage>
</organism>
<feature type="signal peptide" evidence="3">
    <location>
        <begin position="1"/>
        <end position="20"/>
    </location>
</feature>
<reference evidence="6" key="1">
    <citation type="journal article" date="2019" name="Int. J. Syst. Evol. Microbiol.">
        <title>The Global Catalogue of Microorganisms (GCM) 10K type strain sequencing project: providing services to taxonomists for standard genome sequencing and annotation.</title>
        <authorList>
            <consortium name="The Broad Institute Genomics Platform"/>
            <consortium name="The Broad Institute Genome Sequencing Center for Infectious Disease"/>
            <person name="Wu L."/>
            <person name="Ma J."/>
        </authorList>
    </citation>
    <scope>NUCLEOTIDE SEQUENCE [LARGE SCALE GENOMIC DNA]</scope>
    <source>
        <strain evidence="6">LMG 29894</strain>
    </source>
</reference>
<dbReference type="Gene3D" id="2.40.160.20">
    <property type="match status" value="1"/>
</dbReference>
<gene>
    <name evidence="5" type="ORF">ACFOW7_18350</name>
</gene>
<evidence type="ECO:0000256" key="1">
    <source>
        <dbReference type="ARBA" id="ARBA00004442"/>
    </source>
</evidence>
<keyword evidence="6" id="KW-1185">Reference proteome</keyword>
<feature type="domain" description="Outer membrane protein beta-barrel" evidence="4">
    <location>
        <begin position="7"/>
        <end position="178"/>
    </location>
</feature>
<evidence type="ECO:0000259" key="4">
    <source>
        <dbReference type="Pfam" id="PF13505"/>
    </source>
</evidence>
<evidence type="ECO:0000256" key="3">
    <source>
        <dbReference type="SAM" id="SignalP"/>
    </source>
</evidence>
<comment type="subcellular location">
    <subcellularLocation>
        <location evidence="1">Cell outer membrane</location>
    </subcellularLocation>
</comment>
<evidence type="ECO:0000313" key="5">
    <source>
        <dbReference type="EMBL" id="MFC4161304.1"/>
    </source>
</evidence>
<sequence length="178" mass="19316">MKNLSLIVALTALGSVSVYAAEPGFYLGGDIAQTRVSEDGFKARDNGWSAFAGYTFNETFSAEVLYRDMADKTVNVDVGPYDVSTRLRAHHAGVALLAGFPASDTVSLYGRLGVGRTRVKARAEYLGFSADASKHKTEAVVGLGARFAFNRQLGMRAEYTRHDKAEANVFALGLDYRF</sequence>
<dbReference type="InterPro" id="IPR011250">
    <property type="entry name" value="OMP/PagP_B-barrel"/>
</dbReference>
<protein>
    <submittedName>
        <fullName evidence="5">Porin family protein</fullName>
    </submittedName>
</protein>
<keyword evidence="2 3" id="KW-0732">Signal</keyword>
<evidence type="ECO:0000256" key="2">
    <source>
        <dbReference type="ARBA" id="ARBA00022729"/>
    </source>
</evidence>
<accession>A0ABV8MU89</accession>
<dbReference type="Proteomes" id="UP001595791">
    <property type="component" value="Unassembled WGS sequence"/>
</dbReference>
<dbReference type="RefSeq" id="WP_378167091.1">
    <property type="nucleotide sequence ID" value="NZ_JBHSBU010000001.1"/>
</dbReference>
<feature type="chain" id="PRO_5045102049" evidence="3">
    <location>
        <begin position="21"/>
        <end position="178"/>
    </location>
</feature>
<dbReference type="EMBL" id="JBHSBU010000001">
    <property type="protein sequence ID" value="MFC4161304.1"/>
    <property type="molecule type" value="Genomic_DNA"/>
</dbReference>
<dbReference type="Pfam" id="PF13505">
    <property type="entry name" value="OMP_b-brl"/>
    <property type="match status" value="1"/>
</dbReference>
<comment type="caution">
    <text evidence="5">The sequence shown here is derived from an EMBL/GenBank/DDBJ whole genome shotgun (WGS) entry which is preliminary data.</text>
</comment>
<proteinExistence type="predicted"/>
<dbReference type="SUPFAM" id="SSF56925">
    <property type="entry name" value="OMPA-like"/>
    <property type="match status" value="1"/>
</dbReference>
<name>A0ABV8MU89_9NEIS</name>